<sequence>MEEVGERVEVVQVGTLEPDGLEAFVEHVAGLAGSRPSRYVADKLPWRMRAAGAQASLEMQTVASEGEASWSRGRGGTLAGASAGDGDDGRTGVLRYVSGYRVPVESGPLSKVMVRAVCNAPAAGDVDGVLAALGATRGDAGTRSGWLFGFPRPDAGLYITRWAPAEGGESEIESGASTGAGLGAGSAPWFVEIVVSLPDVPKGARAG</sequence>
<evidence type="ECO:0000256" key="1">
    <source>
        <dbReference type="SAM" id="MobiDB-lite"/>
    </source>
</evidence>
<dbReference type="AlphaFoldDB" id="A0A0L0DBQ4"/>
<evidence type="ECO:0000313" key="2">
    <source>
        <dbReference type="EMBL" id="KNC49774.1"/>
    </source>
</evidence>
<accession>A0A0L0DBQ4</accession>
<name>A0A0L0DBQ4_THETB</name>
<dbReference type="GeneID" id="25565316"/>
<dbReference type="RefSeq" id="XP_013757558.1">
    <property type="nucleotide sequence ID" value="XM_013902104.1"/>
</dbReference>
<dbReference type="EMBL" id="GL349457">
    <property type="protein sequence ID" value="KNC49774.1"/>
    <property type="molecule type" value="Genomic_DNA"/>
</dbReference>
<gene>
    <name evidence="2" type="ORF">AMSG_06054</name>
</gene>
<evidence type="ECO:0000313" key="3">
    <source>
        <dbReference type="Proteomes" id="UP000054408"/>
    </source>
</evidence>
<reference evidence="2 3" key="1">
    <citation type="submission" date="2010-05" db="EMBL/GenBank/DDBJ databases">
        <title>The Genome Sequence of Thecamonas trahens ATCC 50062.</title>
        <authorList>
            <consortium name="The Broad Institute Genome Sequencing Platform"/>
            <person name="Russ C."/>
            <person name="Cuomo C."/>
            <person name="Shea T."/>
            <person name="Young S.K."/>
            <person name="Zeng Q."/>
            <person name="Koehrsen M."/>
            <person name="Haas B."/>
            <person name="Borodovsky M."/>
            <person name="Guigo R."/>
            <person name="Alvarado L."/>
            <person name="Berlin A."/>
            <person name="Bochicchio J."/>
            <person name="Borenstein D."/>
            <person name="Chapman S."/>
            <person name="Chen Z."/>
            <person name="Freedman E."/>
            <person name="Gellesch M."/>
            <person name="Goldberg J."/>
            <person name="Griggs A."/>
            <person name="Gujja S."/>
            <person name="Heilman E."/>
            <person name="Heiman D."/>
            <person name="Hepburn T."/>
            <person name="Howarth C."/>
            <person name="Jen D."/>
            <person name="Larson L."/>
            <person name="Mehta T."/>
            <person name="Park D."/>
            <person name="Pearson M."/>
            <person name="Roberts A."/>
            <person name="Saif S."/>
            <person name="Shenoy N."/>
            <person name="Sisk P."/>
            <person name="Stolte C."/>
            <person name="Sykes S."/>
            <person name="Thomson T."/>
            <person name="Walk T."/>
            <person name="White J."/>
            <person name="Yandava C."/>
            <person name="Burger G."/>
            <person name="Gray M.W."/>
            <person name="Holland P.W.H."/>
            <person name="King N."/>
            <person name="Lang F.B.F."/>
            <person name="Roger A.J."/>
            <person name="Ruiz-Trillo I."/>
            <person name="Lander E."/>
            <person name="Nusbaum C."/>
        </authorList>
    </citation>
    <scope>NUCLEOTIDE SEQUENCE [LARGE SCALE GENOMIC DNA]</scope>
    <source>
        <strain evidence="2 3">ATCC 50062</strain>
    </source>
</reference>
<keyword evidence="3" id="KW-1185">Reference proteome</keyword>
<proteinExistence type="predicted"/>
<dbReference type="Proteomes" id="UP000054408">
    <property type="component" value="Unassembled WGS sequence"/>
</dbReference>
<protein>
    <submittedName>
        <fullName evidence="2">Uncharacterized protein</fullName>
    </submittedName>
</protein>
<feature type="region of interest" description="Disordered" evidence="1">
    <location>
        <begin position="65"/>
        <end position="86"/>
    </location>
</feature>
<organism evidence="2 3">
    <name type="scientific">Thecamonas trahens ATCC 50062</name>
    <dbReference type="NCBI Taxonomy" id="461836"/>
    <lineage>
        <taxon>Eukaryota</taxon>
        <taxon>Apusozoa</taxon>
        <taxon>Apusomonadida</taxon>
        <taxon>Apusomonadidae</taxon>
        <taxon>Thecamonas</taxon>
    </lineage>
</organism>